<dbReference type="EC" id="4.6.1.17" evidence="3 6"/>
<keyword evidence="4 6" id="KW-0501">Molybdenum cofactor biosynthesis</keyword>
<comment type="catalytic activity">
    <reaction evidence="1 6">
        <text>(8S)-3',8-cyclo-7,8-dihydroguanosine 5'-triphosphate = cyclic pyranopterin phosphate + diphosphate</text>
        <dbReference type="Rhea" id="RHEA:49580"/>
        <dbReference type="ChEBI" id="CHEBI:33019"/>
        <dbReference type="ChEBI" id="CHEBI:59648"/>
        <dbReference type="ChEBI" id="CHEBI:131766"/>
        <dbReference type="EC" id="4.6.1.17"/>
    </reaction>
</comment>
<comment type="subunit">
    <text evidence="6">Homohexamer; trimer of dimers.</text>
</comment>
<feature type="binding site" evidence="6">
    <location>
        <begin position="77"/>
        <end position="79"/>
    </location>
    <ligand>
        <name>substrate</name>
    </ligand>
</feature>
<comment type="similarity">
    <text evidence="6">Belongs to the MoaC family.</text>
</comment>
<feature type="domain" description="Molybdopterin cofactor biosynthesis C (MoaC)" evidence="7">
    <location>
        <begin position="17"/>
        <end position="152"/>
    </location>
</feature>
<dbReference type="SUPFAM" id="SSF55040">
    <property type="entry name" value="Molybdenum cofactor biosynthesis protein C, MoaC"/>
    <property type="match status" value="1"/>
</dbReference>
<dbReference type="HAMAP" id="MF_01224_B">
    <property type="entry name" value="MoaC_B"/>
    <property type="match status" value="1"/>
</dbReference>
<dbReference type="NCBIfam" id="NF006870">
    <property type="entry name" value="PRK09364.1"/>
    <property type="match status" value="1"/>
</dbReference>
<dbReference type="InterPro" id="IPR050105">
    <property type="entry name" value="MoCo_biosynth_MoaA/MoaC"/>
</dbReference>
<evidence type="ECO:0000259" key="7">
    <source>
        <dbReference type="Pfam" id="PF01967"/>
    </source>
</evidence>
<evidence type="ECO:0000256" key="5">
    <source>
        <dbReference type="ARBA" id="ARBA00023239"/>
    </source>
</evidence>
<gene>
    <name evidence="6 8" type="primary">moaC</name>
    <name evidence="8" type="ORF">ERJ67_06055</name>
</gene>
<sequence length="166" mass="18087">MAEAGFTHLDGRGQARMVDVGDRDASNREAAAEGRIRMSRPLFERLRQGEIEKGDVLAVAHLAALQAAKRTWELVPLCHPIPIHGVRVEVELDDAATAVVLRARVHTHARTGVEMEALTAVMVGLLTVYDMAKSFDPGMVIGPVRLLCKDGGRHGPWQAEQLTDHG</sequence>
<dbReference type="InterPro" id="IPR036522">
    <property type="entry name" value="MoaC_sf"/>
</dbReference>
<comment type="pathway">
    <text evidence="2 6">Cofactor biosynthesis; molybdopterin biosynthesis.</text>
</comment>
<name>A0A524RP43_9CHRO</name>
<evidence type="ECO:0000256" key="4">
    <source>
        <dbReference type="ARBA" id="ARBA00023150"/>
    </source>
</evidence>
<accession>A0A524RP43</accession>
<organism evidence="8 9">
    <name type="scientific">Aphanocapsa feldmannii 277cV</name>
    <dbReference type="NCBI Taxonomy" id="2507553"/>
    <lineage>
        <taxon>Bacteria</taxon>
        <taxon>Bacillati</taxon>
        <taxon>Cyanobacteriota</taxon>
        <taxon>Cyanophyceae</taxon>
        <taxon>Oscillatoriophycideae</taxon>
        <taxon>Chroococcales</taxon>
        <taxon>Microcystaceae</taxon>
        <taxon>Aphanocapsa</taxon>
    </lineage>
</organism>
<dbReference type="EMBL" id="SRMO01000065">
    <property type="protein sequence ID" value="TGG92221.1"/>
    <property type="molecule type" value="Genomic_DNA"/>
</dbReference>
<dbReference type="PANTHER" id="PTHR22960">
    <property type="entry name" value="MOLYBDOPTERIN COFACTOR SYNTHESIS PROTEIN A"/>
    <property type="match status" value="1"/>
</dbReference>
<dbReference type="InterPro" id="IPR002820">
    <property type="entry name" value="Mopterin_CF_biosynth-C_dom"/>
</dbReference>
<reference evidence="8 9" key="1">
    <citation type="journal article" date="2019" name="mSystems">
        <title>Life at home and on the roam: Genomic adaptions reflect the dual lifestyle of an intracellular, facultative symbiont.</title>
        <authorList>
            <person name="Burgsdorf I."/>
        </authorList>
    </citation>
    <scope>NUCLEOTIDE SEQUENCE [LARGE SCALE GENOMIC DNA]</scope>
    <source>
        <strain evidence="8">277cV</strain>
    </source>
</reference>
<dbReference type="GO" id="GO:0061799">
    <property type="term" value="F:cyclic pyranopterin monophosphate synthase activity"/>
    <property type="evidence" value="ECO:0007669"/>
    <property type="project" value="UniProtKB-UniRule"/>
</dbReference>
<dbReference type="InterPro" id="IPR023045">
    <property type="entry name" value="MoaC"/>
</dbReference>
<evidence type="ECO:0000256" key="6">
    <source>
        <dbReference type="HAMAP-Rule" id="MF_01224"/>
    </source>
</evidence>
<dbReference type="GO" id="GO:0006777">
    <property type="term" value="P:Mo-molybdopterin cofactor biosynthetic process"/>
    <property type="evidence" value="ECO:0007669"/>
    <property type="project" value="UniProtKB-UniRule"/>
</dbReference>
<evidence type="ECO:0000256" key="2">
    <source>
        <dbReference type="ARBA" id="ARBA00005046"/>
    </source>
</evidence>
<dbReference type="AlphaFoldDB" id="A0A524RP43"/>
<comment type="caution">
    <text evidence="8">The sequence shown here is derived from an EMBL/GenBank/DDBJ whole genome shotgun (WGS) entry which is preliminary data.</text>
</comment>
<evidence type="ECO:0000313" key="9">
    <source>
        <dbReference type="Proteomes" id="UP000317990"/>
    </source>
</evidence>
<proteinExistence type="inferred from homology"/>
<dbReference type="InterPro" id="IPR047594">
    <property type="entry name" value="MoaC_bact/euk"/>
</dbReference>
<dbReference type="CDD" id="cd01420">
    <property type="entry name" value="MoaC_PE"/>
    <property type="match status" value="1"/>
</dbReference>
<dbReference type="NCBIfam" id="TIGR00581">
    <property type="entry name" value="moaC"/>
    <property type="match status" value="1"/>
</dbReference>
<dbReference type="Gene3D" id="3.30.70.640">
    <property type="entry name" value="Molybdopterin cofactor biosynthesis C (MoaC) domain"/>
    <property type="match status" value="1"/>
</dbReference>
<comment type="function">
    <text evidence="6">Catalyzes the conversion of (8S)-3',8-cyclo-7,8-dihydroguanosine 5'-triphosphate to cyclic pyranopterin monophosphate (cPMP).</text>
</comment>
<evidence type="ECO:0000313" key="8">
    <source>
        <dbReference type="EMBL" id="TGG92221.1"/>
    </source>
</evidence>
<keyword evidence="5 6" id="KW-0456">Lyase</keyword>
<dbReference type="Pfam" id="PF01967">
    <property type="entry name" value="MoaC"/>
    <property type="match status" value="1"/>
</dbReference>
<dbReference type="UniPathway" id="UPA00344"/>
<evidence type="ECO:0000256" key="3">
    <source>
        <dbReference type="ARBA" id="ARBA00012575"/>
    </source>
</evidence>
<feature type="active site" evidence="6">
    <location>
        <position position="130"/>
    </location>
</feature>
<feature type="binding site" evidence="6">
    <location>
        <begin position="115"/>
        <end position="116"/>
    </location>
    <ligand>
        <name>substrate</name>
    </ligand>
</feature>
<protein>
    <recommendedName>
        <fullName evidence="3 6">Cyclic pyranopterin monophosphate synthase</fullName>
        <ecNumber evidence="3 6">4.6.1.17</ecNumber>
    </recommendedName>
    <alternativeName>
        <fullName evidence="6">Molybdenum cofactor biosynthesis protein C</fullName>
    </alternativeName>
</protein>
<dbReference type="Proteomes" id="UP000317990">
    <property type="component" value="Unassembled WGS sequence"/>
</dbReference>
<evidence type="ECO:0000256" key="1">
    <source>
        <dbReference type="ARBA" id="ARBA00001637"/>
    </source>
</evidence>